<accession>A0A564Z552</accession>
<dbReference type="Proteomes" id="UP000321570">
    <property type="component" value="Unassembled WGS sequence"/>
</dbReference>
<reference evidence="1 2" key="1">
    <citation type="submission" date="2019-07" db="EMBL/GenBank/DDBJ databases">
        <authorList>
            <person name="Jastrzebski P J."/>
            <person name="Paukszto L."/>
            <person name="Jastrzebski P J."/>
        </authorList>
    </citation>
    <scope>NUCLEOTIDE SEQUENCE [LARGE SCALE GENOMIC DNA]</scope>
    <source>
        <strain evidence="1 2">WMS-il1</strain>
    </source>
</reference>
<evidence type="ECO:0000313" key="2">
    <source>
        <dbReference type="Proteomes" id="UP000321570"/>
    </source>
</evidence>
<proteinExistence type="predicted"/>
<dbReference type="AlphaFoldDB" id="A0A564Z552"/>
<sequence length="105" mass="12538">MKNTKNHPIYLPYLSKVPKYVPLRGATVSNTFRYFRHFRISKFTGFWAYYLPIYPIEINTNAMKDRLIRNRAFNFLFTNAIFYRRIIASLFFLDCEISVSTGFVC</sequence>
<organism evidence="1 2">
    <name type="scientific">Hymenolepis diminuta</name>
    <name type="common">Rat tapeworm</name>
    <dbReference type="NCBI Taxonomy" id="6216"/>
    <lineage>
        <taxon>Eukaryota</taxon>
        <taxon>Metazoa</taxon>
        <taxon>Spiralia</taxon>
        <taxon>Lophotrochozoa</taxon>
        <taxon>Platyhelminthes</taxon>
        <taxon>Cestoda</taxon>
        <taxon>Eucestoda</taxon>
        <taxon>Cyclophyllidea</taxon>
        <taxon>Hymenolepididae</taxon>
        <taxon>Hymenolepis</taxon>
    </lineage>
</organism>
<feature type="non-terminal residue" evidence="1">
    <location>
        <position position="105"/>
    </location>
</feature>
<gene>
    <name evidence="1" type="ORF">WMSIL1_LOCUS12512</name>
</gene>
<name>A0A564Z552_HYMDI</name>
<protein>
    <submittedName>
        <fullName evidence="1">Uncharacterized protein</fullName>
    </submittedName>
</protein>
<keyword evidence="2" id="KW-1185">Reference proteome</keyword>
<dbReference type="EMBL" id="CABIJS010000654">
    <property type="protein sequence ID" value="VUZ54449.1"/>
    <property type="molecule type" value="Genomic_DNA"/>
</dbReference>
<evidence type="ECO:0000313" key="1">
    <source>
        <dbReference type="EMBL" id="VUZ54449.1"/>
    </source>
</evidence>